<dbReference type="Pfam" id="PF10676">
    <property type="entry name" value="gerPA"/>
    <property type="match status" value="1"/>
</dbReference>
<sequence>MKTNIITQNGNSNFGSSFQNSHTSNLKAVGANFSFGD</sequence>
<protein>
    <submittedName>
        <fullName evidence="1">Spore germination protein</fullName>
    </submittedName>
</protein>
<dbReference type="Proteomes" id="UP001165287">
    <property type="component" value="Unassembled WGS sequence"/>
</dbReference>
<evidence type="ECO:0000313" key="1">
    <source>
        <dbReference type="EMBL" id="MBZ5749304.1"/>
    </source>
</evidence>
<evidence type="ECO:0000313" key="2">
    <source>
        <dbReference type="Proteomes" id="UP001165287"/>
    </source>
</evidence>
<keyword evidence="2" id="KW-1185">Reference proteome</keyword>
<organism evidence="1 2">
    <name type="scientific">Metabacillus rhizolycopersici</name>
    <dbReference type="NCBI Taxonomy" id="2875709"/>
    <lineage>
        <taxon>Bacteria</taxon>
        <taxon>Bacillati</taxon>
        <taxon>Bacillota</taxon>
        <taxon>Bacilli</taxon>
        <taxon>Bacillales</taxon>
        <taxon>Bacillaceae</taxon>
        <taxon>Metabacillus</taxon>
    </lineage>
</organism>
<comment type="caution">
    <text evidence="1">The sequence shown here is derived from an EMBL/GenBank/DDBJ whole genome shotgun (WGS) entry which is preliminary data.</text>
</comment>
<proteinExistence type="predicted"/>
<dbReference type="InterPro" id="IPR019618">
    <property type="entry name" value="Spore_germination_GerPA"/>
</dbReference>
<gene>
    <name evidence="1" type="ORF">K9V48_03360</name>
</gene>
<accession>A0ABS7UN38</accession>
<name>A0ABS7UN38_9BACI</name>
<dbReference type="EMBL" id="JAIQUM010000004">
    <property type="protein sequence ID" value="MBZ5749304.1"/>
    <property type="molecule type" value="Genomic_DNA"/>
</dbReference>
<reference evidence="1" key="1">
    <citation type="submission" date="2024-05" db="EMBL/GenBank/DDBJ databases">
        <title>Metabacillus sp. nov., isolated from the rhizosphere soil of tomato plants.</title>
        <authorList>
            <person name="Ma R."/>
        </authorList>
    </citation>
    <scope>NUCLEOTIDE SEQUENCE</scope>
    <source>
        <strain evidence="1">DBTR6</strain>
    </source>
</reference>